<protein>
    <submittedName>
        <fullName evidence="1">Uncharacterized protein</fullName>
    </submittedName>
</protein>
<name>A0A8S9JZF1_BRACR</name>
<evidence type="ECO:0000313" key="1">
    <source>
        <dbReference type="EMBL" id="KAF2587239.1"/>
    </source>
</evidence>
<reference evidence="2 3" key="3">
    <citation type="journal article" date="2020" name="BMC Genomics">
        <title>Intraspecific diversification of the crop wild relative Brassica cretica Lam. using demographic model selection.</title>
        <authorList>
            <person name="Kioukis A."/>
            <person name="Michalopoulou V.A."/>
            <person name="Briers L."/>
            <person name="Pirintsos S."/>
            <person name="Studholme D.J."/>
            <person name="Pavlidis P."/>
            <person name="Sarris P.F."/>
        </authorList>
    </citation>
    <scope>NUCLEOTIDE SEQUENCE [LARGE SCALE GENOMIC DNA]</scope>
    <source>
        <strain evidence="3">cv. PFS-1207/04</strain>
        <strain evidence="2">PFS-1207/04</strain>
    </source>
</reference>
<gene>
    <name evidence="2" type="ORF">DY000_02037519</name>
    <name evidence="1" type="ORF">F2Q70_00034671</name>
</gene>
<dbReference type="Proteomes" id="UP000266723">
    <property type="component" value="Unassembled WGS sequence"/>
</dbReference>
<evidence type="ECO:0000313" key="2">
    <source>
        <dbReference type="EMBL" id="KAF3530137.1"/>
    </source>
</evidence>
<evidence type="ECO:0000313" key="3">
    <source>
        <dbReference type="Proteomes" id="UP000266723"/>
    </source>
</evidence>
<reference evidence="1" key="1">
    <citation type="submission" date="2019-12" db="EMBL/GenBank/DDBJ databases">
        <title>Genome sequencing and annotation of Brassica cretica.</title>
        <authorList>
            <person name="Studholme D.J."/>
            <person name="Sarris P.F."/>
        </authorList>
    </citation>
    <scope>NUCLEOTIDE SEQUENCE</scope>
    <source>
        <strain evidence="1">PFS-102/07</strain>
        <tissue evidence="1">Leaf</tissue>
    </source>
</reference>
<organism evidence="1">
    <name type="scientific">Brassica cretica</name>
    <name type="common">Mustard</name>
    <dbReference type="NCBI Taxonomy" id="69181"/>
    <lineage>
        <taxon>Eukaryota</taxon>
        <taxon>Viridiplantae</taxon>
        <taxon>Streptophyta</taxon>
        <taxon>Embryophyta</taxon>
        <taxon>Tracheophyta</taxon>
        <taxon>Spermatophyta</taxon>
        <taxon>Magnoliopsida</taxon>
        <taxon>eudicotyledons</taxon>
        <taxon>Gunneridae</taxon>
        <taxon>Pentapetalae</taxon>
        <taxon>rosids</taxon>
        <taxon>malvids</taxon>
        <taxon>Brassicales</taxon>
        <taxon>Brassicaceae</taxon>
        <taxon>Brassiceae</taxon>
        <taxon>Brassica</taxon>
    </lineage>
</organism>
<reference evidence="2" key="2">
    <citation type="submission" date="2019-12" db="EMBL/GenBank/DDBJ databases">
        <authorList>
            <person name="Studholme D.J."/>
            <person name="Sarris P."/>
        </authorList>
    </citation>
    <scope>NUCLEOTIDE SEQUENCE</scope>
    <source>
        <strain evidence="2">PFS-1207/04</strain>
        <tissue evidence="2">Leaf</tissue>
    </source>
</reference>
<accession>A0A8S9JZF1</accession>
<comment type="caution">
    <text evidence="1">The sequence shown here is derived from an EMBL/GenBank/DDBJ whole genome shotgun (WGS) entry which is preliminary data.</text>
</comment>
<keyword evidence="3" id="KW-1185">Reference proteome</keyword>
<dbReference type="AlphaFoldDB" id="A0A8S9JZF1"/>
<sequence length="81" mass="9210">MSKMPLPEHGHEVPLLQQLQHKPSLPFLQSLSEILDCPRDYEDCGRRNKSSSSHYGHITIFEALEAAKLDRRLQSNTGVLI</sequence>
<dbReference type="EMBL" id="QGKY02000246">
    <property type="protein sequence ID" value="KAF2587239.1"/>
    <property type="molecule type" value="Genomic_DNA"/>
</dbReference>
<proteinExistence type="predicted"/>
<dbReference type="EMBL" id="QGKV02001507">
    <property type="protein sequence ID" value="KAF3530137.1"/>
    <property type="molecule type" value="Genomic_DNA"/>
</dbReference>